<feature type="domain" description="Lon N-terminal" evidence="1">
    <location>
        <begin position="1"/>
        <end position="202"/>
    </location>
</feature>
<dbReference type="InterPro" id="IPR003111">
    <property type="entry name" value="Lon_prtase_N"/>
</dbReference>
<dbReference type="AlphaFoldDB" id="A0A839RNA3"/>
<dbReference type="Gene3D" id="2.30.130.40">
    <property type="entry name" value="LON domain-like"/>
    <property type="match status" value="1"/>
</dbReference>
<proteinExistence type="predicted"/>
<keyword evidence="2" id="KW-0645">Protease</keyword>
<reference evidence="2 3" key="1">
    <citation type="submission" date="2020-08" db="EMBL/GenBank/DDBJ databases">
        <title>Sequencing the genomes of 1000 actinobacteria strains.</title>
        <authorList>
            <person name="Klenk H.-P."/>
        </authorList>
    </citation>
    <scope>NUCLEOTIDE SEQUENCE [LARGE SCALE GENOMIC DNA]</scope>
    <source>
        <strain evidence="2 3">DSM 45258</strain>
    </source>
</reference>
<dbReference type="OrthoDB" id="25394at2"/>
<evidence type="ECO:0000259" key="1">
    <source>
        <dbReference type="PROSITE" id="PS51787"/>
    </source>
</evidence>
<organism evidence="2 3">
    <name type="scientific">Hoyosella altamirensis</name>
    <dbReference type="NCBI Taxonomy" id="616997"/>
    <lineage>
        <taxon>Bacteria</taxon>
        <taxon>Bacillati</taxon>
        <taxon>Actinomycetota</taxon>
        <taxon>Actinomycetes</taxon>
        <taxon>Mycobacteriales</taxon>
        <taxon>Hoyosellaceae</taxon>
        <taxon>Hoyosella</taxon>
    </lineage>
</organism>
<protein>
    <submittedName>
        <fullName evidence="2">Lon protease-like protein</fullName>
    </submittedName>
</protein>
<dbReference type="InterPro" id="IPR046336">
    <property type="entry name" value="Lon_prtase_N_sf"/>
</dbReference>
<evidence type="ECO:0000313" key="3">
    <source>
        <dbReference type="Proteomes" id="UP000567922"/>
    </source>
</evidence>
<accession>A0A839RNA3</accession>
<dbReference type="InterPro" id="IPR015947">
    <property type="entry name" value="PUA-like_sf"/>
</dbReference>
<keyword evidence="3" id="KW-1185">Reference proteome</keyword>
<dbReference type="PROSITE" id="PS51787">
    <property type="entry name" value="LON_N"/>
    <property type="match status" value="1"/>
</dbReference>
<dbReference type="EMBL" id="JACHWS010000002">
    <property type="protein sequence ID" value="MBB3038235.1"/>
    <property type="molecule type" value="Genomic_DNA"/>
</dbReference>
<dbReference type="GO" id="GO:0006508">
    <property type="term" value="P:proteolysis"/>
    <property type="evidence" value="ECO:0007669"/>
    <property type="project" value="UniProtKB-KW"/>
</dbReference>
<evidence type="ECO:0000313" key="2">
    <source>
        <dbReference type="EMBL" id="MBB3038235.1"/>
    </source>
</evidence>
<name>A0A839RNA3_9ACTN</name>
<dbReference type="GO" id="GO:0008233">
    <property type="term" value="F:peptidase activity"/>
    <property type="evidence" value="ECO:0007669"/>
    <property type="project" value="UniProtKB-KW"/>
</dbReference>
<keyword evidence="2" id="KW-0378">Hydrolase</keyword>
<comment type="caution">
    <text evidence="2">The sequence shown here is derived from an EMBL/GenBank/DDBJ whole genome shotgun (WGS) entry which is preliminary data.</text>
</comment>
<dbReference type="Pfam" id="PF02190">
    <property type="entry name" value="LON_substr_bdg"/>
    <property type="match status" value="1"/>
</dbReference>
<dbReference type="SMART" id="SM00464">
    <property type="entry name" value="LON"/>
    <property type="match status" value="1"/>
</dbReference>
<dbReference type="Proteomes" id="UP000567922">
    <property type="component" value="Unassembled WGS sequence"/>
</dbReference>
<dbReference type="PANTHER" id="PTHR46732:SF8">
    <property type="entry name" value="ATP-DEPENDENT PROTEASE LA (LON) DOMAIN PROTEIN"/>
    <property type="match status" value="1"/>
</dbReference>
<dbReference type="SUPFAM" id="SSF88697">
    <property type="entry name" value="PUA domain-like"/>
    <property type="match status" value="1"/>
</dbReference>
<sequence>MTVSPMFPLGMALLPGGRLPLHVFEPRYQELVRDCLAAPEGPFFGEVLIARGAEVGGGDLRNDVGTRAEIVANVDLGGGRIAMDCRGRERIRVTRWLPDDPYPKAEVEPWPDEDSNIDESDFHAFSARIAELYSLLARLAGKQHVPSPRVPDLGGLPEDPALHLYSLADRVPLGDADRYALLAAPGLSTRVGVFSDALDGLVELAEFGLTK</sequence>
<gene>
    <name evidence="2" type="ORF">FHU29_002684</name>
</gene>
<dbReference type="RefSeq" id="WP_064440067.1">
    <property type="nucleotide sequence ID" value="NZ_BDDI01000006.1"/>
</dbReference>
<dbReference type="PANTHER" id="PTHR46732">
    <property type="entry name" value="ATP-DEPENDENT PROTEASE LA (LON) DOMAIN PROTEIN"/>
    <property type="match status" value="1"/>
</dbReference>